<proteinExistence type="predicted"/>
<name>A0ACC0ZKE7_9ROSI</name>
<dbReference type="Proteomes" id="UP001163603">
    <property type="component" value="Chromosome 1"/>
</dbReference>
<reference evidence="2" key="1">
    <citation type="journal article" date="2023" name="G3 (Bethesda)">
        <title>Genome assembly and association tests identify interacting loci associated with vigor, precocity, and sex in interspecific pistachio rootstocks.</title>
        <authorList>
            <person name="Palmer W."/>
            <person name="Jacygrad E."/>
            <person name="Sagayaradj S."/>
            <person name="Cavanaugh K."/>
            <person name="Han R."/>
            <person name="Bertier L."/>
            <person name="Beede B."/>
            <person name="Kafkas S."/>
            <person name="Golino D."/>
            <person name="Preece J."/>
            <person name="Michelmore R."/>
        </authorList>
    </citation>
    <scope>NUCLEOTIDE SEQUENCE [LARGE SCALE GENOMIC DNA]</scope>
</reference>
<dbReference type="EMBL" id="CM047736">
    <property type="protein sequence ID" value="KAJ0053484.1"/>
    <property type="molecule type" value="Genomic_DNA"/>
</dbReference>
<keyword evidence="2" id="KW-1185">Reference proteome</keyword>
<sequence>MEAFGVHEKLDFISLSNNQFIGDISPVWGECRNLSNLQLDRNRISGDIPAELRSLTRLGVLSLDSNELTGEIPNELGNLGELLKLNLSNNHFTGEIPHSIGNFSMLQYLDLANYKLTGDIPEDLKSCEQLLSFNGLSGEIPPELDNLLGLQYMLDLSRNSLSGSIPQNLGKLTKLENLNLSHNNLSGSIPESLSGLTSLHLVDFSYNELSGQIPSGRMFKNASEDGFCWKLSLLILSLIIAGVSIYGRKTKLISEEAKSSQWGDSSESLIWERDGKFTFGDIERATQDFSGEYFIGKGGFGSVYKALLPKGQMVAVKKLSMSDTSDVPFSNRQSFENEIRVLKDVRHRNIVKLHGFCSKRGCMYLVYEYVKRGSLRKVLYELEGKVELDWAARVKIVRGVAHAIAYLHHDCSPPIVHRDISLSNILLETDFEPRLSDFGIARLLNPDSSNWTTLAGSYGYMAPELALTMRDVLDQRLPPPTGPLAEEVMFVVNVALGCTHTTPEGRPSMRFVAQELSAKTQDNHNKLTSFQK</sequence>
<protein>
    <submittedName>
        <fullName evidence="1">Uncharacterized protein</fullName>
    </submittedName>
</protein>
<organism evidence="1 2">
    <name type="scientific">Pistacia integerrima</name>
    <dbReference type="NCBI Taxonomy" id="434235"/>
    <lineage>
        <taxon>Eukaryota</taxon>
        <taxon>Viridiplantae</taxon>
        <taxon>Streptophyta</taxon>
        <taxon>Embryophyta</taxon>
        <taxon>Tracheophyta</taxon>
        <taxon>Spermatophyta</taxon>
        <taxon>Magnoliopsida</taxon>
        <taxon>eudicotyledons</taxon>
        <taxon>Gunneridae</taxon>
        <taxon>Pentapetalae</taxon>
        <taxon>rosids</taxon>
        <taxon>malvids</taxon>
        <taxon>Sapindales</taxon>
        <taxon>Anacardiaceae</taxon>
        <taxon>Pistacia</taxon>
    </lineage>
</organism>
<evidence type="ECO:0000313" key="2">
    <source>
        <dbReference type="Proteomes" id="UP001163603"/>
    </source>
</evidence>
<comment type="caution">
    <text evidence="1">The sequence shown here is derived from an EMBL/GenBank/DDBJ whole genome shotgun (WGS) entry which is preliminary data.</text>
</comment>
<gene>
    <name evidence="1" type="ORF">Pint_01680</name>
</gene>
<evidence type="ECO:0000313" key="1">
    <source>
        <dbReference type="EMBL" id="KAJ0053484.1"/>
    </source>
</evidence>
<accession>A0ACC0ZKE7</accession>